<evidence type="ECO:0000256" key="10">
    <source>
        <dbReference type="ARBA" id="ARBA00022695"/>
    </source>
</evidence>
<keyword evidence="15" id="KW-0688">Ribosomal frameshifting</keyword>
<comment type="subcellular location">
    <subcellularLocation>
        <location evidence="4">Cytoplasm</location>
    </subcellularLocation>
    <subcellularLocation>
        <location evidence="3">Nucleus</location>
    </subcellularLocation>
</comment>
<keyword evidence="18" id="KW-0378">Hydrolase</keyword>
<dbReference type="Pfam" id="PF00665">
    <property type="entry name" value="rve"/>
    <property type="match status" value="2"/>
</dbReference>
<evidence type="ECO:0000256" key="15">
    <source>
        <dbReference type="ARBA" id="ARBA00022758"/>
    </source>
</evidence>
<keyword evidence="21" id="KW-0460">Magnesium</keyword>
<evidence type="ECO:0000256" key="16">
    <source>
        <dbReference type="ARBA" id="ARBA00022759"/>
    </source>
</evidence>
<dbReference type="Gene3D" id="3.10.10.10">
    <property type="entry name" value="HIV Type 1 Reverse Transcriptase, subunit A, domain 1"/>
    <property type="match status" value="2"/>
</dbReference>
<dbReference type="Gene3D" id="3.30.70.270">
    <property type="match status" value="4"/>
</dbReference>
<dbReference type="InterPro" id="IPR001680">
    <property type="entry name" value="WD40_rpt"/>
</dbReference>
<dbReference type="Pfam" id="PF17919">
    <property type="entry name" value="RT_RNaseH_2"/>
    <property type="match status" value="1"/>
</dbReference>
<comment type="function">
    <text evidence="34">Capsid protein (CA) is the structural component of the virus-like particle (VLP), forming the shell that encapsulates the genomic RNA-nucleocapsid complex.</text>
</comment>
<feature type="compositionally biased region" description="Gly residues" evidence="38">
    <location>
        <begin position="1305"/>
        <end position="1319"/>
    </location>
</feature>
<dbReference type="InterPro" id="IPR001584">
    <property type="entry name" value="Integrase_cat-core"/>
</dbReference>
<evidence type="ECO:0000256" key="37">
    <source>
        <dbReference type="SAM" id="Coils"/>
    </source>
</evidence>
<evidence type="ECO:0000256" key="14">
    <source>
        <dbReference type="ARBA" id="ARBA00022750"/>
    </source>
</evidence>
<dbReference type="GO" id="GO:0015074">
    <property type="term" value="P:DNA integration"/>
    <property type="evidence" value="ECO:0007669"/>
    <property type="project" value="UniProtKB-KW"/>
</dbReference>
<evidence type="ECO:0000256" key="12">
    <source>
        <dbReference type="ARBA" id="ARBA00022723"/>
    </source>
</evidence>
<dbReference type="InterPro" id="IPR041373">
    <property type="entry name" value="RT_RNaseH"/>
</dbReference>
<feature type="coiled-coil region" evidence="37">
    <location>
        <begin position="2485"/>
        <end position="2557"/>
    </location>
</feature>
<proteinExistence type="predicted"/>
<dbReference type="FunFam" id="3.30.70.270:FF:000020">
    <property type="entry name" value="Transposon Tf2-6 polyprotein-like Protein"/>
    <property type="match status" value="1"/>
</dbReference>
<keyword evidence="9" id="KW-0808">Transferase</keyword>
<dbReference type="GO" id="GO:0006508">
    <property type="term" value="P:proteolysis"/>
    <property type="evidence" value="ECO:0007669"/>
    <property type="project" value="UniProtKB-KW"/>
</dbReference>
<dbReference type="FunFam" id="1.10.340.70:FF:000001">
    <property type="entry name" value="Retrovirus-related Pol polyprotein from transposon gypsy-like Protein"/>
    <property type="match status" value="1"/>
</dbReference>
<dbReference type="InterPro" id="IPR050951">
    <property type="entry name" value="Retrovirus_Pol_polyprotein"/>
</dbReference>
<feature type="region of interest" description="Disordered" evidence="38">
    <location>
        <begin position="2264"/>
        <end position="2287"/>
    </location>
</feature>
<evidence type="ECO:0000256" key="4">
    <source>
        <dbReference type="ARBA" id="ARBA00004496"/>
    </source>
</evidence>
<feature type="compositionally biased region" description="Basic and acidic residues" evidence="38">
    <location>
        <begin position="3761"/>
        <end position="3811"/>
    </location>
</feature>
<evidence type="ECO:0000256" key="2">
    <source>
        <dbReference type="ARBA" id="ARBA00002180"/>
    </source>
</evidence>
<evidence type="ECO:0000256" key="33">
    <source>
        <dbReference type="ARBA" id="ARBA00055265"/>
    </source>
</evidence>
<feature type="domain" description="Reverse transcriptase" evidence="39">
    <location>
        <begin position="290"/>
        <end position="469"/>
    </location>
</feature>
<evidence type="ECO:0000256" key="25">
    <source>
        <dbReference type="ARBA" id="ARBA00022932"/>
    </source>
</evidence>
<dbReference type="GO" id="GO:0004523">
    <property type="term" value="F:RNA-DNA hybrid ribonuclease activity"/>
    <property type="evidence" value="ECO:0007669"/>
    <property type="project" value="UniProtKB-EC"/>
</dbReference>
<evidence type="ECO:0000256" key="20">
    <source>
        <dbReference type="ARBA" id="ARBA00022840"/>
    </source>
</evidence>
<dbReference type="GO" id="GO:0005737">
    <property type="term" value="C:cytoplasm"/>
    <property type="evidence" value="ECO:0007669"/>
    <property type="project" value="UniProtKB-SubCell"/>
</dbReference>
<keyword evidence="24" id="KW-0695">RNA-directed DNA polymerase</keyword>
<evidence type="ECO:0000256" key="38">
    <source>
        <dbReference type="SAM" id="MobiDB-lite"/>
    </source>
</evidence>
<dbReference type="InterPro" id="IPR036322">
    <property type="entry name" value="WD40_repeat_dom_sf"/>
</dbReference>
<dbReference type="FunFam" id="3.30.420.10:FF:000032">
    <property type="entry name" value="Retrovirus-related Pol polyprotein from transposon 297-like Protein"/>
    <property type="match status" value="2"/>
</dbReference>
<evidence type="ECO:0000259" key="39">
    <source>
        <dbReference type="PROSITE" id="PS50878"/>
    </source>
</evidence>
<keyword evidence="12" id="KW-0479">Metal-binding</keyword>
<evidence type="ECO:0000256" key="22">
    <source>
        <dbReference type="ARBA" id="ARBA00022884"/>
    </source>
</evidence>
<evidence type="ECO:0000256" key="11">
    <source>
        <dbReference type="ARBA" id="ARBA00022722"/>
    </source>
</evidence>
<keyword evidence="37" id="KW-0175">Coiled coil</keyword>
<feature type="region of interest" description="Disordered" evidence="38">
    <location>
        <begin position="3730"/>
        <end position="3846"/>
    </location>
</feature>
<dbReference type="FunFam" id="3.10.10.10:FF:000007">
    <property type="entry name" value="Retrovirus-related Pol polyprotein from transposon 17.6-like Protein"/>
    <property type="match status" value="1"/>
</dbReference>
<keyword evidence="7" id="KW-1188">Viral release from host cell</keyword>
<keyword evidence="22" id="KW-0694">RNA-binding</keyword>
<dbReference type="GO" id="GO:0003964">
    <property type="term" value="F:RNA-directed DNA polymerase activity"/>
    <property type="evidence" value="ECO:0007669"/>
    <property type="project" value="UniProtKB-KW"/>
</dbReference>
<feature type="compositionally biased region" description="Acidic residues" evidence="38">
    <location>
        <begin position="1290"/>
        <end position="1299"/>
    </location>
</feature>
<evidence type="ECO:0000256" key="13">
    <source>
        <dbReference type="ARBA" id="ARBA00022741"/>
    </source>
</evidence>
<dbReference type="GO" id="GO:0005524">
    <property type="term" value="F:ATP binding"/>
    <property type="evidence" value="ECO:0007669"/>
    <property type="project" value="UniProtKB-KW"/>
</dbReference>
<keyword evidence="26" id="KW-0917">Virion maturation</keyword>
<dbReference type="Pfam" id="PF17921">
    <property type="entry name" value="Integrase_H2C2"/>
    <property type="match status" value="2"/>
</dbReference>
<keyword evidence="19" id="KW-0862">Zinc</keyword>
<comment type="function">
    <text evidence="2">The aspartyl protease (PR) mediates the proteolytic cleavages of the Gag and Gag-Pol polyproteins after assembly of the VLP.</text>
</comment>
<name>A0A388L7W4_CHABU</name>
<keyword evidence="27" id="KW-0238">DNA-binding</keyword>
<gene>
    <name evidence="41" type="ORF">CBR_g26439</name>
</gene>
<comment type="catalytic activity">
    <reaction evidence="1">
        <text>Endonucleolytic cleavage to 5'-phosphomonoester.</text>
        <dbReference type="EC" id="3.1.26.4"/>
    </reaction>
</comment>
<feature type="region of interest" description="Disordered" evidence="38">
    <location>
        <begin position="2189"/>
        <end position="2250"/>
    </location>
</feature>
<evidence type="ECO:0000256" key="27">
    <source>
        <dbReference type="ARBA" id="ARBA00023125"/>
    </source>
</evidence>
<comment type="function">
    <text evidence="33">Nucleocapsid protein p11 (NC) forms the nucleocore that coats the retro-elements dimeric RNA. Binds these RNAs through its zinc fingers. Promotes primer tRNA(i)-Met annealing to the multipartite primer-binding site (PBS), dimerization of Ty3 RNA and initiation of reverse transcription.</text>
</comment>
<feature type="domain" description="Integrase catalytic" evidence="40">
    <location>
        <begin position="3452"/>
        <end position="3618"/>
    </location>
</feature>
<feature type="domain" description="Reverse transcriptase" evidence="39">
    <location>
        <begin position="2871"/>
        <end position="3050"/>
    </location>
</feature>
<reference evidence="41 42" key="1">
    <citation type="journal article" date="2018" name="Cell">
        <title>The Chara Genome: Secondary Complexity and Implications for Plant Terrestrialization.</title>
        <authorList>
            <person name="Nishiyama T."/>
            <person name="Sakayama H."/>
            <person name="Vries J.D."/>
            <person name="Buschmann H."/>
            <person name="Saint-Marcoux D."/>
            <person name="Ullrich K.K."/>
            <person name="Haas F.B."/>
            <person name="Vanderstraeten L."/>
            <person name="Becker D."/>
            <person name="Lang D."/>
            <person name="Vosolsobe S."/>
            <person name="Rombauts S."/>
            <person name="Wilhelmsson P.K.I."/>
            <person name="Janitza P."/>
            <person name="Kern R."/>
            <person name="Heyl A."/>
            <person name="Rumpler F."/>
            <person name="Villalobos L.I.A.C."/>
            <person name="Clay J.M."/>
            <person name="Skokan R."/>
            <person name="Toyoda A."/>
            <person name="Suzuki Y."/>
            <person name="Kagoshima H."/>
            <person name="Schijlen E."/>
            <person name="Tajeshwar N."/>
            <person name="Catarino B."/>
            <person name="Hetherington A.J."/>
            <person name="Saltykova A."/>
            <person name="Bonnot C."/>
            <person name="Breuninger H."/>
            <person name="Symeonidi A."/>
            <person name="Radhakrishnan G.V."/>
            <person name="Van Nieuwerburgh F."/>
            <person name="Deforce D."/>
            <person name="Chang C."/>
            <person name="Karol K.G."/>
            <person name="Hedrich R."/>
            <person name="Ulvskov P."/>
            <person name="Glockner G."/>
            <person name="Delwiche C.F."/>
            <person name="Petrasek J."/>
            <person name="Van de Peer Y."/>
            <person name="Friml J."/>
            <person name="Beilby M."/>
            <person name="Dolan L."/>
            <person name="Kohara Y."/>
            <person name="Sugano S."/>
            <person name="Fujiyama A."/>
            <person name="Delaux P.-M."/>
            <person name="Quint M."/>
            <person name="TheiBen G."/>
            <person name="Hagemann M."/>
            <person name="Harholt J."/>
            <person name="Dunand C."/>
            <person name="Zachgo S."/>
            <person name="Langdale J."/>
            <person name="Maumus F."/>
            <person name="Straeten D.V.D."/>
            <person name="Gould S.B."/>
            <person name="Rensing S.A."/>
        </authorList>
    </citation>
    <scope>NUCLEOTIDE SEQUENCE [LARGE SCALE GENOMIC DNA]</scope>
    <source>
        <strain evidence="41 42">S276</strain>
    </source>
</reference>
<dbReference type="InterPro" id="IPR036397">
    <property type="entry name" value="RNaseH_sf"/>
</dbReference>
<keyword evidence="30" id="KW-0511">Multifunctional enzyme</keyword>
<feature type="compositionally biased region" description="Polar residues" evidence="38">
    <location>
        <begin position="3730"/>
        <end position="3753"/>
    </location>
</feature>
<dbReference type="Gene3D" id="3.30.420.10">
    <property type="entry name" value="Ribonuclease H-like superfamily/Ribonuclease H"/>
    <property type="match status" value="2"/>
</dbReference>
<evidence type="ECO:0000256" key="1">
    <source>
        <dbReference type="ARBA" id="ARBA00000077"/>
    </source>
</evidence>
<keyword evidence="28" id="KW-0233">DNA recombination</keyword>
<dbReference type="Pfam" id="PF00078">
    <property type="entry name" value="RVT_1"/>
    <property type="match status" value="2"/>
</dbReference>
<dbReference type="Gramene" id="GBG78411">
    <property type="protein sequence ID" value="GBG78411"/>
    <property type="gene ID" value="CBR_g26439"/>
</dbReference>
<dbReference type="SUPFAM" id="SSF56672">
    <property type="entry name" value="DNA/RNA polymerases"/>
    <property type="match status" value="2"/>
</dbReference>
<evidence type="ECO:0000259" key="40">
    <source>
        <dbReference type="PROSITE" id="PS50994"/>
    </source>
</evidence>
<dbReference type="Gene3D" id="2.130.10.10">
    <property type="entry name" value="YVTN repeat-like/Quinoprotein amine dehydrogenase"/>
    <property type="match status" value="1"/>
</dbReference>
<keyword evidence="29" id="KW-0539">Nucleus</keyword>
<dbReference type="GO" id="GO:0006310">
    <property type="term" value="P:DNA recombination"/>
    <property type="evidence" value="ECO:0007669"/>
    <property type="project" value="UniProtKB-KW"/>
</dbReference>
<evidence type="ECO:0000256" key="5">
    <source>
        <dbReference type="ARBA" id="ARBA00012493"/>
    </source>
</evidence>
<dbReference type="FunFam" id="3.30.70.270:FF:000026">
    <property type="entry name" value="Transposon Ty3-G Gag-Pol polyprotein"/>
    <property type="match status" value="1"/>
</dbReference>
<dbReference type="GO" id="GO:0003723">
    <property type="term" value="F:RNA binding"/>
    <property type="evidence" value="ECO:0007669"/>
    <property type="project" value="UniProtKB-KW"/>
</dbReference>
<dbReference type="PANTHER" id="PTHR37984">
    <property type="entry name" value="PROTEIN CBG26694"/>
    <property type="match status" value="1"/>
</dbReference>
<keyword evidence="17" id="KW-0863">Zinc-finger</keyword>
<dbReference type="Pfam" id="PF00400">
    <property type="entry name" value="WD40"/>
    <property type="match status" value="1"/>
</dbReference>
<dbReference type="GO" id="GO:0003887">
    <property type="term" value="F:DNA-directed DNA polymerase activity"/>
    <property type="evidence" value="ECO:0007669"/>
    <property type="project" value="UniProtKB-KW"/>
</dbReference>
<keyword evidence="25" id="KW-0239">DNA-directed DNA polymerase</keyword>
<keyword evidence="42" id="KW-1185">Reference proteome</keyword>
<evidence type="ECO:0000256" key="21">
    <source>
        <dbReference type="ARBA" id="ARBA00022842"/>
    </source>
</evidence>
<evidence type="ECO:0000256" key="18">
    <source>
        <dbReference type="ARBA" id="ARBA00022801"/>
    </source>
</evidence>
<evidence type="ECO:0000256" key="28">
    <source>
        <dbReference type="ARBA" id="ARBA00023172"/>
    </source>
</evidence>
<dbReference type="CDD" id="cd01647">
    <property type="entry name" value="RT_LTR"/>
    <property type="match status" value="2"/>
</dbReference>
<dbReference type="InterPro" id="IPR001969">
    <property type="entry name" value="Aspartic_peptidase_AS"/>
</dbReference>
<dbReference type="InterPro" id="IPR012337">
    <property type="entry name" value="RNaseH-like_sf"/>
</dbReference>
<dbReference type="InterPro" id="IPR041577">
    <property type="entry name" value="RT_RNaseH_2"/>
</dbReference>
<feature type="compositionally biased region" description="Polar residues" evidence="38">
    <location>
        <begin position="3812"/>
        <end position="3821"/>
    </location>
</feature>
<feature type="coiled-coil region" evidence="37">
    <location>
        <begin position="1088"/>
        <end position="1115"/>
    </location>
</feature>
<dbReference type="InterPro" id="IPR021109">
    <property type="entry name" value="Peptidase_aspartic_dom_sf"/>
</dbReference>
<dbReference type="Pfam" id="PF17917">
    <property type="entry name" value="RT_RNaseH"/>
    <property type="match status" value="1"/>
</dbReference>
<evidence type="ECO:0000256" key="3">
    <source>
        <dbReference type="ARBA" id="ARBA00004123"/>
    </source>
</evidence>
<dbReference type="GO" id="GO:0008270">
    <property type="term" value="F:zinc ion binding"/>
    <property type="evidence" value="ECO:0007669"/>
    <property type="project" value="UniProtKB-KW"/>
</dbReference>
<evidence type="ECO:0000256" key="26">
    <source>
        <dbReference type="ARBA" id="ARBA00023113"/>
    </source>
</evidence>
<evidence type="ECO:0000256" key="31">
    <source>
        <dbReference type="ARBA" id="ARBA00025590"/>
    </source>
</evidence>
<keyword evidence="13" id="KW-0547">Nucleotide-binding</keyword>
<dbReference type="SUPFAM" id="SSF50978">
    <property type="entry name" value="WD40 repeat-like"/>
    <property type="match status" value="2"/>
</dbReference>
<keyword evidence="20" id="KW-0067">ATP-binding</keyword>
<protein>
    <recommendedName>
        <fullName evidence="5">RNA-directed DNA polymerase</fullName>
        <ecNumber evidence="5">2.7.7.49</ecNumber>
    </recommendedName>
    <alternativeName>
        <fullName evidence="36">Gag3-Pol3</fullName>
    </alternativeName>
</protein>
<evidence type="ECO:0000256" key="34">
    <source>
        <dbReference type="ARBA" id="ARBA00055383"/>
    </source>
</evidence>
<evidence type="ECO:0000256" key="8">
    <source>
        <dbReference type="ARBA" id="ARBA00022670"/>
    </source>
</evidence>
<accession>A0A388L7W4</accession>
<dbReference type="OrthoDB" id="5594999at2759"/>
<dbReference type="InterPro" id="IPR041588">
    <property type="entry name" value="Integrase_H2C2"/>
</dbReference>
<dbReference type="EC" id="2.7.7.49" evidence="5"/>
<dbReference type="InterPro" id="IPR000477">
    <property type="entry name" value="RT_dom"/>
</dbReference>
<comment type="function">
    <text evidence="32">Integrase (IN) targets the VLP to the nucleus, where a subparticle preintegration complex (PIC) containing at least integrase and the newly synthesized dsDNA copy of the retrotransposon must transit the nuclear membrane. Once in the nucleus, integrase performs the integration of the dsDNA into the host genome.</text>
</comment>
<evidence type="ECO:0000256" key="7">
    <source>
        <dbReference type="ARBA" id="ARBA00022612"/>
    </source>
</evidence>
<evidence type="ECO:0000256" key="17">
    <source>
        <dbReference type="ARBA" id="ARBA00022771"/>
    </source>
</evidence>
<feature type="compositionally biased region" description="Basic and acidic residues" evidence="38">
    <location>
        <begin position="1324"/>
        <end position="1338"/>
    </location>
</feature>
<keyword evidence="16" id="KW-0255">Endonuclease</keyword>
<dbReference type="InterPro" id="IPR015943">
    <property type="entry name" value="WD40/YVTN_repeat-like_dom_sf"/>
</dbReference>
<keyword evidence="14" id="KW-0064">Aspartyl protease</keyword>
<comment type="caution">
    <text evidence="41">The sequence shown here is derived from an EMBL/GenBank/DDBJ whole genome shotgun (WGS) entry which is preliminary data.</text>
</comment>
<comment type="subunit">
    <text evidence="35">The protease is a homodimer, whose active site consists of two apposed aspartic acid residues.</text>
</comment>
<evidence type="ECO:0000256" key="35">
    <source>
        <dbReference type="ARBA" id="ARBA00063849"/>
    </source>
</evidence>
<keyword evidence="8" id="KW-0645">Protease</keyword>
<feature type="domain" description="Integrase catalytic" evidence="40">
    <location>
        <begin position="820"/>
        <end position="981"/>
    </location>
</feature>
<keyword evidence="6" id="KW-0963">Cytoplasm</keyword>
<evidence type="ECO:0000256" key="23">
    <source>
        <dbReference type="ARBA" id="ARBA00022908"/>
    </source>
</evidence>
<evidence type="ECO:0000313" key="42">
    <source>
        <dbReference type="Proteomes" id="UP000265515"/>
    </source>
</evidence>
<dbReference type="PANTHER" id="PTHR37984:SF5">
    <property type="entry name" value="PROTEIN NYNRIN-LIKE"/>
    <property type="match status" value="1"/>
</dbReference>
<dbReference type="GO" id="GO:0004190">
    <property type="term" value="F:aspartic-type endopeptidase activity"/>
    <property type="evidence" value="ECO:0007669"/>
    <property type="project" value="UniProtKB-KW"/>
</dbReference>
<evidence type="ECO:0000256" key="19">
    <source>
        <dbReference type="ARBA" id="ARBA00022833"/>
    </source>
</evidence>
<feature type="region of interest" description="Disordered" evidence="38">
    <location>
        <begin position="2424"/>
        <end position="2459"/>
    </location>
</feature>
<dbReference type="Gene3D" id="2.40.70.10">
    <property type="entry name" value="Acid Proteases"/>
    <property type="match status" value="1"/>
</dbReference>
<evidence type="ECO:0000256" key="30">
    <source>
        <dbReference type="ARBA" id="ARBA00023268"/>
    </source>
</evidence>
<evidence type="ECO:0000256" key="24">
    <source>
        <dbReference type="ARBA" id="ARBA00022918"/>
    </source>
</evidence>
<organism evidence="41 42">
    <name type="scientific">Chara braunii</name>
    <name type="common">Braun's stonewort</name>
    <dbReference type="NCBI Taxonomy" id="69332"/>
    <lineage>
        <taxon>Eukaryota</taxon>
        <taxon>Viridiplantae</taxon>
        <taxon>Streptophyta</taxon>
        <taxon>Charophyceae</taxon>
        <taxon>Charales</taxon>
        <taxon>Characeae</taxon>
        <taxon>Chara</taxon>
    </lineage>
</organism>
<evidence type="ECO:0000256" key="36">
    <source>
        <dbReference type="ARBA" id="ARBA00082890"/>
    </source>
</evidence>
<keyword evidence="10" id="KW-0548">Nucleotidyltransferase</keyword>
<keyword evidence="11" id="KW-0540">Nuclease</keyword>
<evidence type="ECO:0000256" key="32">
    <source>
        <dbReference type="ARBA" id="ARBA00025615"/>
    </source>
</evidence>
<dbReference type="Pfam" id="PF08284">
    <property type="entry name" value="RVP_2"/>
    <property type="match status" value="1"/>
</dbReference>
<dbReference type="EMBL" id="BFEA01000294">
    <property type="protein sequence ID" value="GBG78411.1"/>
    <property type="molecule type" value="Genomic_DNA"/>
</dbReference>
<evidence type="ECO:0000313" key="41">
    <source>
        <dbReference type="EMBL" id="GBG78411.1"/>
    </source>
</evidence>
<dbReference type="InterPro" id="IPR043128">
    <property type="entry name" value="Rev_trsase/Diguanyl_cyclase"/>
</dbReference>
<dbReference type="GO" id="GO:0075523">
    <property type="term" value="P:viral translational frameshifting"/>
    <property type="evidence" value="ECO:0007669"/>
    <property type="project" value="UniProtKB-KW"/>
</dbReference>
<dbReference type="InterPro" id="IPR043502">
    <property type="entry name" value="DNA/RNA_pol_sf"/>
</dbReference>
<dbReference type="SUPFAM" id="SSF53098">
    <property type="entry name" value="Ribonuclease H-like"/>
    <property type="match status" value="2"/>
</dbReference>
<dbReference type="PROSITE" id="PS50994">
    <property type="entry name" value="INTEGRASE"/>
    <property type="match status" value="2"/>
</dbReference>
<dbReference type="Gene3D" id="1.10.340.70">
    <property type="match status" value="2"/>
</dbReference>
<dbReference type="PROSITE" id="PS50878">
    <property type="entry name" value="RT_POL"/>
    <property type="match status" value="2"/>
</dbReference>
<dbReference type="GO" id="GO:0003677">
    <property type="term" value="F:DNA binding"/>
    <property type="evidence" value="ECO:0007669"/>
    <property type="project" value="UniProtKB-KW"/>
</dbReference>
<comment type="function">
    <text evidence="31">Reverse transcriptase/ribonuclease H (RT) is a multifunctional enzyme that catalyzes the conversion of the retro-elements RNA genome into dsDNA within the VLP. The enzyme displays a DNA polymerase activity that can copy either DNA or RNA templates, and a ribonuclease H (RNase H) activity that cleaves the RNA strand of RNA-DNA heteroduplexes during plus-strand synthesis and hydrolyzes RNA primers. The conversion leads to a linear dsDNA copy of the retrotransposon that includes long terminal repeats (LTRs) at both ends.</text>
</comment>
<dbReference type="PROSITE" id="PS00141">
    <property type="entry name" value="ASP_PROTEASE"/>
    <property type="match status" value="1"/>
</dbReference>
<dbReference type="SMART" id="SM00320">
    <property type="entry name" value="WD40"/>
    <property type="match status" value="4"/>
</dbReference>
<dbReference type="Proteomes" id="UP000265515">
    <property type="component" value="Unassembled WGS sequence"/>
</dbReference>
<feature type="compositionally biased region" description="Acidic residues" evidence="38">
    <location>
        <begin position="2431"/>
        <end position="2440"/>
    </location>
</feature>
<evidence type="ECO:0000256" key="6">
    <source>
        <dbReference type="ARBA" id="ARBA00022490"/>
    </source>
</evidence>
<evidence type="ECO:0000256" key="9">
    <source>
        <dbReference type="ARBA" id="ARBA00022679"/>
    </source>
</evidence>
<feature type="region of interest" description="Disordered" evidence="38">
    <location>
        <begin position="1250"/>
        <end position="1350"/>
    </location>
</feature>
<keyword evidence="23" id="KW-0229">DNA integration</keyword>
<evidence type="ECO:0000256" key="29">
    <source>
        <dbReference type="ARBA" id="ARBA00023242"/>
    </source>
</evidence>
<sequence length="3846" mass="433124">MFWRSIHSHFAHLESGGASARVWHLAREPSQTAENFGHHDCVFSNDSGVMVGAVLYGHTARLWDAFVTPEVLVTASEDCSCRVWTVNGDHLATIRGHIGRGIWRCIYDPHSKLLITAGADASIKLHSLARFVDRPICPSEAVGQGKYFSATDAFEKLCIDLRVEMQVAAFGQVQGAVRPQRGPTDRRKEIEHVHIALVKRIHVPSTFAAFSTSFNFLSPDEDDPPPEVPANICRLLDRCAEVLAEPHGVPERPVKNKIEIIEGSVPPKGCVYRMGRGELEEFRRQIDDMIDRGWIRLSESEFGAPVLFVPKKGGKLRMCINYRGLNRMTRKNAYPLPRIDDLLDAAGGCKVFSKIDLKSGYHQIEVDPSDQHKTAFKACDGLYELIVMPFGLTNAPATFQCLMNKVLRHQLNRFVVVYLDDILIFSKTMEEHLRHLEEVLQVLKEAQLHLNLEKYEFGRDSVIYLGHRLSANSLKPEATKVEVIRKWPQPANVRELRSFLGLASFYRKFVPKFYVIAHPLSRLTSKNVAYAWCEKCETAFQALKEALVSHLVLRIADPNLTFVVTTDASQFGIGAVMQQDDGDGLRPLEYYSKRMPSHKVATSTYMREHYALREALAHWKHYLLGRHFKVYSDHQTLQWIQTQSELSPTLTRWLHDIDVYSFELKHKKGCYNRVADALLRHPEFLTCLVGSYDLRRKLKEDLIEHTAKDPDLTPILEQLKADPNSQPDSHECEGFVFRRYGKFDRLCVPNHAPLRTHFLDLAHVRSGHFGFEKTYGSLLQQFDWPGMKGSAQKFIVECQVCQGTKVHRHKPYGLLRPLPIPNGPGESISIDFTNMGKVSVAGNSQVMVIVDRFSKFVNLIPFPPHAPTKLLIEEFHQQYILQYGQPKTIVSDRDTRFICKDWRDFTSQIYDIKLNRTSGRHPEANGLAEEINQTVIQLLCALIVPDQNTWDKELHKVKGLYNNSIHSATGVTPNQLQYGWPMRNPLSYLFPERSPGLMPDMPGYNAKYARLLKVVTAAMNKRQHGMIKHANKFRKEEKFKHELFMKATHAILDDTFWADVEKVMQTSKHLLELLKKVDDTGPTISKVYARMDNAVEKLRENTHFAEAEKKELDEIIMPRWDKGEHALCRSEEEGTRGDCDAPLEYNDTTAPLCYAILGSKVQSVETGDGCRGCEWVLDLVYSWCKESLYVEDDSKADKDSTKWEVDEPVEDVTRDEMAADAQLRLAEWRASCTEESRLVMQVRTMTQAPMTTTTFPFKHQKRLLQRSDGSDGSGDGHDRSGGSDGTDGSGTEDESEGDEKDSHDGSGGSDGTDGSGGSDGTDSSGKEDASEGHEKDGSSSEEGGDSESEPLRSEFVRCIVLAGDARLYVATNKGYLHAVDPPDCTLSKARMHILNHQLADDSGSCVLHHPLVCLTVLTLRTKQPKNNWGWDGCQRKPPSEESACCAKLAAHDVVLSGDVNGMACWLLLRRSHPCDARQSHNRKASGEWKSRAAGYSGDLCGKEDLTAVHEDRLLGWCRWQASGMQRLLGVFLCESLGERHAFSTNARGEILWWQIQSMEAMHTMHADREYVSGVDAGSTDKPPFGKKVQQMRAQLLAKCESPAGHRILCIDVSSKLELIACGDQKGNLILFSATGVEDFFPHMSDADNVPTKQEPLVASHLVALLRGAHGISAVTGVQIKLARSSGIDATLVSTGRDGCVCTYEYTKQSKSSSAHTASKDGCSSSRGSGPAAVALSKVLICSGVERIPVIPSVEWVGWRGASEEDGERVAVGFSGADFVIWSFTHHSEVARIPCGGWRRPHSFTIGRGEGPENLCFVYLKDQLFKFHRHLANRHAPSKRSLEIRGRASHPSNLSSSLQSLTKWPRSLHVNYHGKEIHTVKFIPNPMTLPASVNSQQIPDCSSWSGAVPESCTKPIATCKELSIVTGAEDGTVRIIRYDPQRTQALQFASIQGEHVGGSAVRASALVPPRWKRLTENGQEWERREGDCLIGPQGLPISRNHLPIGELGVGDGARTRHSIVPCENREAHPEGPEPFLLFTAGAKEVLTCWAYEFEWVKQPDTELCGPAAKESNPGRVNVGRRNNDTFVETGGRWELRSRWLSTLTPGRVHRVLKMHCNQQREHSGGTSYGVSPTEMTQHQPDIAIRRENHSVAVKDATITVPRCGEAPAGNSHPEVDHHVPHARHIRAHSCRTREGGGGSFAGNQDDSTERTGSLADHSDKAPVSNSREDYDADEDSECNNPNIRKLPQHDSVKDATEMCKLKARADGDSHGHGGTLTCGSPGSEQRVETGLETAKQNLVDEDDQRYLALTAFSAGDWTSGSLLCFVVAASSNANLTLFGMHVASRSWYCTDVLKTKLSYGLTGKPTETKGGTTTHPYTPEEEAKAAAILKERREKKEALLEAQVAKLKKIEEEMTREKERLKKEEEAKLKEVEEEEEEDEQPLERRREQRGQYSGSKNDEMEKRISEWVANLSLGEEEVVTMYITKDEQEAAMKEWDAEGDSLKRQAMEDEKKMEWRLRMMREKKRRVDAASEAAKELEQVKNLREQLTAEVDLQRKVEVIAQSVERLARETPTPHVPMAEVAGRCLDGCPETACVRVSPDTSLTGMAEELKERMPAWAKMKKENKGQLILVDTKIFRGRVGALLDSGATRSYISRKALQKLKLKLKVQRLADPIVSILSNNRTMRVEEYVEGVQGYVRLEKTGKVEKVLHSLTLLVEDSLPFDIVLGMDWGEAAGATLHLREHECRLPSPSGGVKTARLFHVSGVDNSLAHCCLSAPAFARLVKKEQLEELVFVAYVRPVTEPKEEKPIDLAIAKLLEEFKDLAEPPIGVVSRPIQHRIEIEPGSRTPKGAVYRMSPRELEELRKQLDELLERGWIRPSSSPFEAPVLFVPRKEGELRMCIDYRGLNAITVKNVEPLPRIDDLLDRVQGCKYFTKMDLKSRYHQIEVHPDDQYKTACRTRYGHYEFIVMPFGLTNAPTTFQRCMKDLFRPWLDRFVVVYLDDILVFSKILQEHQGHLRQVLEKLREANFKINAKKCEWEKTQVLYLGHVLDGDGIKPEDSKIAAIRDWPTPRTLTELRSFLGLANYYRKFVRNFSTIVAPLRRLLRKETIWQWDKDCMSAMKKLKQALIEYPVLKVVDPSLPFVVTTDASQYGIGVVLQQDDGNGYRPVEFMSTRMPSKKVATSTYERELYALRQALEHWKHYLLGRHFKVYSDHETLRWLKTQAKMTPKLTRWAAEIDQYIFELKPVKGKYNVVADALSRRAEYFGAIVHYLDIGRDLQEKCWIEVIEQYDFEPQYIKGEYNKVVDELSRRPDFSGALIIEFGLADDVTGSMGEAYREDQFMSEIIRRLEAKDKITSAEFELVNDLLFLEKVGNKRLCVPNRESLRSLFLGECHDATGHFGLKKTAANLLQRFWWPTMMRDAKLYVETCQVCQRDKPRTQAPFGLLKPLPIPERPGESLSMDFMDTLVTSKSGMRHIFVIVDRFSRYARLVAMPKTAKTEYVIRLFKENWVRDFGLPKSIVSDRDVRFTSELWKAAVAKQGTRLQMTSGNHPEANGQAEQMNRVVQHLLRHYIKPNQVNWDEKLALIASLYNNVVHSATGLVVRQVHTPVRIETRQKQGKELESHPVEVNMMDGEIMTAEEEQNERKEHKDSMEQAIVPFNLELNVQQGGIISNPLYKDDGTGGKEIEGDQASIQESDITKLNGGQARGYVLAPGIGSVLTFRHQRMSTTSQISQGGRRSLVVQTGSSQEGLQESRRRKGGEGEEGKEGKGEESGKGEEGGEGRGKGKEISLSKEGILMKEQEKDERADVSQEQIQQQGGRSPMHGRSQNQDRHSSWVQCVKGQL</sequence>
<dbReference type="GO" id="GO:0005634">
    <property type="term" value="C:nucleus"/>
    <property type="evidence" value="ECO:0007669"/>
    <property type="project" value="UniProtKB-SubCell"/>
</dbReference>
<dbReference type="CDD" id="cd09274">
    <property type="entry name" value="RNase_HI_RT_Ty3"/>
    <property type="match status" value="2"/>
</dbReference>